<dbReference type="RefSeq" id="WP_013301639.1">
    <property type="nucleotide sequence ID" value="NC_014414.1"/>
</dbReference>
<dbReference type="SUPFAM" id="SSF90123">
    <property type="entry name" value="ABC transporter transmembrane region"/>
    <property type="match status" value="1"/>
</dbReference>
<dbReference type="PANTHER" id="PTHR43394:SF1">
    <property type="entry name" value="ATP-BINDING CASSETTE SUB-FAMILY B MEMBER 10, MITOCHONDRIAL"/>
    <property type="match status" value="1"/>
</dbReference>
<dbReference type="PROSITE" id="PS00211">
    <property type="entry name" value="ABC_TRANSPORTER_1"/>
    <property type="match status" value="1"/>
</dbReference>
<accession>E0TGQ6</accession>
<feature type="transmembrane region" description="Helical" evidence="8">
    <location>
        <begin position="32"/>
        <end position="57"/>
    </location>
</feature>
<dbReference type="InterPro" id="IPR039421">
    <property type="entry name" value="Type_1_exporter"/>
</dbReference>
<name>E0TGQ6_PARBH</name>
<keyword evidence="3 8" id="KW-0812">Transmembrane</keyword>
<evidence type="ECO:0000313" key="11">
    <source>
        <dbReference type="EMBL" id="ADM10665.1"/>
    </source>
</evidence>
<dbReference type="InterPro" id="IPR003593">
    <property type="entry name" value="AAA+_ATPase"/>
</dbReference>
<dbReference type="PROSITE" id="PS50929">
    <property type="entry name" value="ABC_TM1F"/>
    <property type="match status" value="1"/>
</dbReference>
<feature type="transmembrane region" description="Helical" evidence="8">
    <location>
        <begin position="295"/>
        <end position="319"/>
    </location>
</feature>
<dbReference type="Gene3D" id="1.20.1560.10">
    <property type="entry name" value="ABC transporter type 1, transmembrane domain"/>
    <property type="match status" value="1"/>
</dbReference>
<evidence type="ECO:0000256" key="6">
    <source>
        <dbReference type="ARBA" id="ARBA00022989"/>
    </source>
</evidence>
<evidence type="ECO:0000313" key="12">
    <source>
        <dbReference type="Proteomes" id="UP000001302"/>
    </source>
</evidence>
<keyword evidence="12" id="KW-1185">Reference proteome</keyword>
<dbReference type="Gene3D" id="3.40.50.300">
    <property type="entry name" value="P-loop containing nucleotide triphosphate hydrolases"/>
    <property type="match status" value="1"/>
</dbReference>
<feature type="transmembrane region" description="Helical" evidence="8">
    <location>
        <begin position="164"/>
        <end position="189"/>
    </location>
</feature>
<dbReference type="SMART" id="SM00382">
    <property type="entry name" value="AAA"/>
    <property type="match status" value="1"/>
</dbReference>
<dbReference type="Pfam" id="PF00664">
    <property type="entry name" value="ABC_membrane"/>
    <property type="match status" value="1"/>
</dbReference>
<organism evidence="11 12">
    <name type="scientific">Parvularcula bermudensis (strain ATCC BAA-594 / HTCC2503 / KCTC 12087)</name>
    <dbReference type="NCBI Taxonomy" id="314260"/>
    <lineage>
        <taxon>Bacteria</taxon>
        <taxon>Pseudomonadati</taxon>
        <taxon>Pseudomonadota</taxon>
        <taxon>Alphaproteobacteria</taxon>
        <taxon>Parvularculales</taxon>
        <taxon>Parvularculaceae</taxon>
        <taxon>Parvularcula</taxon>
    </lineage>
</organism>
<reference evidence="12" key="1">
    <citation type="submission" date="2010-08" db="EMBL/GenBank/DDBJ databases">
        <title>Genome sequence of Parvularcula bermudensis HTCC2503.</title>
        <authorList>
            <person name="Kang D.-M."/>
            <person name="Oh H.-M."/>
            <person name="Cho J.-C."/>
        </authorList>
    </citation>
    <scope>NUCLEOTIDE SEQUENCE [LARGE SCALE GENOMIC DNA]</scope>
    <source>
        <strain evidence="12">ATCC BAA-594 / HTCC2503 / KCTC 12087</strain>
    </source>
</reference>
<feature type="domain" description="ABC transporter" evidence="9">
    <location>
        <begin position="357"/>
        <end position="591"/>
    </location>
</feature>
<reference evidence="11 12" key="2">
    <citation type="journal article" date="2011" name="J. Bacteriol.">
        <title>Complete genome sequence of strain HTCC2503T of Parvularcula bermudensis, the type species of the order "Parvularculales" in the class Alphaproteobacteria.</title>
        <authorList>
            <person name="Oh H.M."/>
            <person name="Kang I."/>
            <person name="Vergin K.L."/>
            <person name="Kang D."/>
            <person name="Rhee K.H."/>
            <person name="Giovannoni S.J."/>
            <person name="Cho J.C."/>
        </authorList>
    </citation>
    <scope>NUCLEOTIDE SEQUENCE [LARGE SCALE GENOMIC DNA]</scope>
    <source>
        <strain evidence="12">ATCC BAA-594 / HTCC2503 / KCTC 12087</strain>
    </source>
</reference>
<keyword evidence="4" id="KW-0547">Nucleotide-binding</keyword>
<sequence length="597" mass="63929">MDHPISPSASDPTPRLALRLWREALSPYKGRLAISFGFMVALAGAEFAFILATQWIFAGLSPTEESRFTANAADVVVWGPVLILVLGLFQAAVFYGQVVTSQGIGISLMRDVQQKMYDRILTLDLAQTEGDGAGPLVSRFTNDMAVLRTSLVRAPNGVRDGVRLIGIVVALVVLDPILFLAVLLIYPVVGLPVTWLGKRIRHLGRHVQRQIGELTGVLTESVQGRRMITSYRLEDYERRRLGEAFEERHRLLHRLLRINAANEPVITVIGAVAIAAIIGIAAFRIDAGLMSGADLVAFLVAMALLSAPARGLGTLNAALQEGFSALERMFDVLDRRPTITDRPGARSLSLPAGPPDIRFEGVHFAYREGEPILRGIDLTVPAGATVALVGPSGAGKSSLFGLIPRLYEAESGRILIAGQAIDSVTLASIRDAIALVSQDAVLFDDTVGANIRFGRADADDEALKAAAVAAAAHDFIEALPQGYQTPVGERGEKLSGGQRQRVALARAFLKDAPILLLDEATAALDAESERLIDEALKRLAAGRTTLVIAHRLSTVCDADLICVMDRGQIVETGTHAELVAKGGLYARLAALQFGEAT</sequence>
<dbReference type="InterPro" id="IPR027417">
    <property type="entry name" value="P-loop_NTPase"/>
</dbReference>
<dbReference type="GO" id="GO:0016887">
    <property type="term" value="F:ATP hydrolysis activity"/>
    <property type="evidence" value="ECO:0007669"/>
    <property type="project" value="InterPro"/>
</dbReference>
<dbReference type="FunFam" id="3.40.50.300:FF:000287">
    <property type="entry name" value="Multidrug ABC transporter ATP-binding protein"/>
    <property type="match status" value="1"/>
</dbReference>
<feature type="domain" description="ABC transmembrane type-1" evidence="10">
    <location>
        <begin position="33"/>
        <end position="321"/>
    </location>
</feature>
<feature type="transmembrane region" description="Helical" evidence="8">
    <location>
        <begin position="265"/>
        <end position="283"/>
    </location>
</feature>
<evidence type="ECO:0000256" key="8">
    <source>
        <dbReference type="SAM" id="Phobius"/>
    </source>
</evidence>
<dbReference type="OrthoDB" id="9808328at2"/>
<feature type="transmembrane region" description="Helical" evidence="8">
    <location>
        <begin position="77"/>
        <end position="100"/>
    </location>
</feature>
<evidence type="ECO:0000256" key="1">
    <source>
        <dbReference type="ARBA" id="ARBA00004651"/>
    </source>
</evidence>
<evidence type="ECO:0000259" key="9">
    <source>
        <dbReference type="PROSITE" id="PS50893"/>
    </source>
</evidence>
<dbReference type="GO" id="GO:0015421">
    <property type="term" value="F:ABC-type oligopeptide transporter activity"/>
    <property type="evidence" value="ECO:0007669"/>
    <property type="project" value="TreeGrafter"/>
</dbReference>
<dbReference type="InterPro" id="IPR036640">
    <property type="entry name" value="ABC1_TM_sf"/>
</dbReference>
<dbReference type="SUPFAM" id="SSF52540">
    <property type="entry name" value="P-loop containing nucleoside triphosphate hydrolases"/>
    <property type="match status" value="1"/>
</dbReference>
<gene>
    <name evidence="11" type="ordered locus">PB2503_13139</name>
</gene>
<dbReference type="KEGG" id="pbr:PB2503_13139"/>
<dbReference type="Proteomes" id="UP000001302">
    <property type="component" value="Chromosome"/>
</dbReference>
<dbReference type="EMBL" id="CP002156">
    <property type="protein sequence ID" value="ADM10665.1"/>
    <property type="molecule type" value="Genomic_DNA"/>
</dbReference>
<dbReference type="PANTHER" id="PTHR43394">
    <property type="entry name" value="ATP-DEPENDENT PERMEASE MDL1, MITOCHONDRIAL"/>
    <property type="match status" value="1"/>
</dbReference>
<dbReference type="AlphaFoldDB" id="E0TGQ6"/>
<dbReference type="InterPro" id="IPR011527">
    <property type="entry name" value="ABC1_TM_dom"/>
</dbReference>
<dbReference type="eggNOG" id="COG1132">
    <property type="taxonomic scope" value="Bacteria"/>
</dbReference>
<protein>
    <submittedName>
        <fullName evidence="11">ABC transporter ATP-binding protein</fullName>
    </submittedName>
</protein>
<dbReference type="InterPro" id="IPR003439">
    <property type="entry name" value="ABC_transporter-like_ATP-bd"/>
</dbReference>
<evidence type="ECO:0000256" key="7">
    <source>
        <dbReference type="ARBA" id="ARBA00023136"/>
    </source>
</evidence>
<evidence type="ECO:0000256" key="2">
    <source>
        <dbReference type="ARBA" id="ARBA00022448"/>
    </source>
</evidence>
<evidence type="ECO:0000256" key="3">
    <source>
        <dbReference type="ARBA" id="ARBA00022692"/>
    </source>
</evidence>
<evidence type="ECO:0000256" key="5">
    <source>
        <dbReference type="ARBA" id="ARBA00022840"/>
    </source>
</evidence>
<evidence type="ECO:0000259" key="10">
    <source>
        <dbReference type="PROSITE" id="PS50929"/>
    </source>
</evidence>
<keyword evidence="6 8" id="KW-1133">Transmembrane helix</keyword>
<comment type="subcellular location">
    <subcellularLocation>
        <location evidence="1">Cell membrane</location>
        <topology evidence="1">Multi-pass membrane protein</topology>
    </subcellularLocation>
</comment>
<keyword evidence="2" id="KW-0813">Transport</keyword>
<dbReference type="GO" id="GO:0005886">
    <property type="term" value="C:plasma membrane"/>
    <property type="evidence" value="ECO:0007669"/>
    <property type="project" value="UniProtKB-SubCell"/>
</dbReference>
<keyword evidence="7 8" id="KW-0472">Membrane</keyword>
<evidence type="ECO:0000256" key="4">
    <source>
        <dbReference type="ARBA" id="ARBA00022741"/>
    </source>
</evidence>
<dbReference type="CDD" id="cd18552">
    <property type="entry name" value="ABC_6TM_MsbA_like"/>
    <property type="match status" value="1"/>
</dbReference>
<dbReference type="PROSITE" id="PS50893">
    <property type="entry name" value="ABC_TRANSPORTER_2"/>
    <property type="match status" value="1"/>
</dbReference>
<dbReference type="GO" id="GO:0005524">
    <property type="term" value="F:ATP binding"/>
    <property type="evidence" value="ECO:0007669"/>
    <property type="project" value="UniProtKB-KW"/>
</dbReference>
<keyword evidence="5 11" id="KW-0067">ATP-binding</keyword>
<proteinExistence type="predicted"/>
<dbReference type="InterPro" id="IPR017871">
    <property type="entry name" value="ABC_transporter-like_CS"/>
</dbReference>
<dbReference type="STRING" id="314260.PB2503_13139"/>
<dbReference type="Pfam" id="PF00005">
    <property type="entry name" value="ABC_tran"/>
    <property type="match status" value="1"/>
</dbReference>
<dbReference type="HOGENOM" id="CLU_000604_84_3_5"/>